<dbReference type="PROSITE" id="PS50110">
    <property type="entry name" value="RESPONSE_REGULATORY"/>
    <property type="match status" value="2"/>
</dbReference>
<evidence type="ECO:0000313" key="7">
    <source>
        <dbReference type="EMBL" id="MCL1143412.1"/>
    </source>
</evidence>
<dbReference type="NCBIfam" id="TIGR00254">
    <property type="entry name" value="GGDEF"/>
    <property type="match status" value="1"/>
</dbReference>
<proteinExistence type="predicted"/>
<reference evidence="7" key="1">
    <citation type="submission" date="2022-01" db="EMBL/GenBank/DDBJ databases">
        <title>Whole genome-based taxonomy of the Shewanellaceae.</title>
        <authorList>
            <person name="Martin-Rodriguez A.J."/>
        </authorList>
    </citation>
    <scope>NUCLEOTIDE SEQUENCE</scope>
    <source>
        <strain evidence="7">DSM 16422</strain>
    </source>
</reference>
<feature type="domain" description="Response regulatory" evidence="5">
    <location>
        <begin position="2"/>
        <end position="116"/>
    </location>
</feature>
<dbReference type="GO" id="GO:1902201">
    <property type="term" value="P:negative regulation of bacterial-type flagellum-dependent cell motility"/>
    <property type="evidence" value="ECO:0007669"/>
    <property type="project" value="TreeGrafter"/>
</dbReference>
<dbReference type="Pfam" id="PF00072">
    <property type="entry name" value="Response_reg"/>
    <property type="match status" value="2"/>
</dbReference>
<keyword evidence="7" id="KW-0808">Transferase</keyword>
<protein>
    <recommendedName>
        <fullName evidence="2">diguanylate cyclase</fullName>
        <ecNumber evidence="2">2.7.7.65</ecNumber>
    </recommendedName>
</protein>
<dbReference type="SMART" id="SM00267">
    <property type="entry name" value="GGDEF"/>
    <property type="match status" value="1"/>
</dbReference>
<dbReference type="GO" id="GO:0043709">
    <property type="term" value="P:cell adhesion involved in single-species biofilm formation"/>
    <property type="evidence" value="ECO:0007669"/>
    <property type="project" value="TreeGrafter"/>
</dbReference>
<dbReference type="GO" id="GO:0052621">
    <property type="term" value="F:diguanylate cyclase activity"/>
    <property type="evidence" value="ECO:0007669"/>
    <property type="project" value="UniProtKB-EC"/>
</dbReference>
<dbReference type="InterPro" id="IPR011006">
    <property type="entry name" value="CheY-like_superfamily"/>
</dbReference>
<dbReference type="AlphaFoldDB" id="A0A9X1ZLZ5"/>
<dbReference type="GO" id="GO:0000160">
    <property type="term" value="P:phosphorelay signal transduction system"/>
    <property type="evidence" value="ECO:0007669"/>
    <property type="project" value="InterPro"/>
</dbReference>
<dbReference type="CDD" id="cd17544">
    <property type="entry name" value="REC_2_GGDEF"/>
    <property type="match status" value="1"/>
</dbReference>
<evidence type="ECO:0000256" key="3">
    <source>
        <dbReference type="ARBA" id="ARBA00034247"/>
    </source>
</evidence>
<comment type="catalytic activity">
    <reaction evidence="3">
        <text>2 GTP = 3',3'-c-di-GMP + 2 diphosphate</text>
        <dbReference type="Rhea" id="RHEA:24898"/>
        <dbReference type="ChEBI" id="CHEBI:33019"/>
        <dbReference type="ChEBI" id="CHEBI:37565"/>
        <dbReference type="ChEBI" id="CHEBI:58805"/>
        <dbReference type="EC" id="2.7.7.65"/>
    </reaction>
</comment>
<dbReference type="InterPro" id="IPR050469">
    <property type="entry name" value="Diguanylate_Cyclase"/>
</dbReference>
<comment type="cofactor">
    <cofactor evidence="1">
        <name>Mg(2+)</name>
        <dbReference type="ChEBI" id="CHEBI:18420"/>
    </cofactor>
</comment>
<feature type="modified residue" description="4-aspartylphosphate" evidence="4">
    <location>
        <position position="174"/>
    </location>
</feature>
<dbReference type="PROSITE" id="PS50887">
    <property type="entry name" value="GGDEF"/>
    <property type="match status" value="1"/>
</dbReference>
<dbReference type="SUPFAM" id="SSF52172">
    <property type="entry name" value="CheY-like"/>
    <property type="match status" value="2"/>
</dbReference>
<sequence>MRILIIEDNETVSKVLKHLIVQELDCEVDIAPDLTTAIKLLDKNSYFVVVAELDLPDAPDGEIVKLILNTYQTTCIVLTSNLDAEQRKKLLKLGIADYLLKENRYSYQYVVKLISRLHRNQSVKVLVADDSVVSRKFVRVLLEQHLFQVIEAEDGAVALNILSEQPDIQLLITDYNMPNVDGFELILRVREKLSRENIAIIGLSNDTDESLSARFIKNGANDFLQKPFVHEEFHCRVLNTLDSLDMIRRLWEKANKDYLTRAYTRRYFFKLHQNDVYESSQFTLALIDIDYFKKINDNFGHDVGDHVLVEFTRRLQHAFAEHFTVARFGGEEFVIAFKGLDSSKATTLMDKFRAQCASTPITTASGDLEVTFSCGVATANSEDIDALLARADEYLYAAKQNGRNQIISA</sequence>
<dbReference type="PANTHER" id="PTHR45138">
    <property type="entry name" value="REGULATORY COMPONENTS OF SENSORY TRANSDUCTION SYSTEM"/>
    <property type="match status" value="1"/>
</dbReference>
<dbReference type="SMART" id="SM00448">
    <property type="entry name" value="REC"/>
    <property type="match status" value="2"/>
</dbReference>
<dbReference type="InterPro" id="IPR000160">
    <property type="entry name" value="GGDEF_dom"/>
</dbReference>
<dbReference type="FunFam" id="3.30.70.270:FF:000001">
    <property type="entry name" value="Diguanylate cyclase domain protein"/>
    <property type="match status" value="1"/>
</dbReference>
<evidence type="ECO:0000313" key="8">
    <source>
        <dbReference type="Proteomes" id="UP001139333"/>
    </source>
</evidence>
<evidence type="ECO:0000259" key="6">
    <source>
        <dbReference type="PROSITE" id="PS50887"/>
    </source>
</evidence>
<dbReference type="Gene3D" id="3.40.50.2300">
    <property type="match status" value="2"/>
</dbReference>
<accession>A0A9X1ZLZ5</accession>
<dbReference type="RefSeq" id="WP_248996085.1">
    <property type="nucleotide sequence ID" value="NZ_JAKIKP010000008.1"/>
</dbReference>
<dbReference type="PANTHER" id="PTHR45138:SF9">
    <property type="entry name" value="DIGUANYLATE CYCLASE DGCM-RELATED"/>
    <property type="match status" value="1"/>
</dbReference>
<keyword evidence="7" id="KW-0548">Nucleotidyltransferase</keyword>
<comment type="caution">
    <text evidence="7">The sequence shown here is derived from an EMBL/GenBank/DDBJ whole genome shotgun (WGS) entry which is preliminary data.</text>
</comment>
<keyword evidence="4" id="KW-0597">Phosphoprotein</keyword>
<evidence type="ECO:0000256" key="2">
    <source>
        <dbReference type="ARBA" id="ARBA00012528"/>
    </source>
</evidence>
<name>A0A9X1ZLZ5_9GAMM</name>
<dbReference type="InterPro" id="IPR043128">
    <property type="entry name" value="Rev_trsase/Diguanyl_cyclase"/>
</dbReference>
<dbReference type="SUPFAM" id="SSF55073">
    <property type="entry name" value="Nucleotide cyclase"/>
    <property type="match status" value="1"/>
</dbReference>
<dbReference type="GO" id="GO:0005886">
    <property type="term" value="C:plasma membrane"/>
    <property type="evidence" value="ECO:0007669"/>
    <property type="project" value="TreeGrafter"/>
</dbReference>
<gene>
    <name evidence="7" type="ORF">L2672_11965</name>
</gene>
<dbReference type="CDD" id="cd01949">
    <property type="entry name" value="GGDEF"/>
    <property type="match status" value="1"/>
</dbReference>
<evidence type="ECO:0000256" key="4">
    <source>
        <dbReference type="PROSITE-ProRule" id="PRU00169"/>
    </source>
</evidence>
<feature type="domain" description="Response regulatory" evidence="5">
    <location>
        <begin position="124"/>
        <end position="241"/>
    </location>
</feature>
<comment type="caution">
    <text evidence="4">Lacks conserved residue(s) required for the propagation of feature annotation.</text>
</comment>
<evidence type="ECO:0000259" key="5">
    <source>
        <dbReference type="PROSITE" id="PS50110"/>
    </source>
</evidence>
<dbReference type="Pfam" id="PF00990">
    <property type="entry name" value="GGDEF"/>
    <property type="match status" value="1"/>
</dbReference>
<keyword evidence="8" id="KW-1185">Reference proteome</keyword>
<evidence type="ECO:0000256" key="1">
    <source>
        <dbReference type="ARBA" id="ARBA00001946"/>
    </source>
</evidence>
<dbReference type="EMBL" id="JAKIKP010000008">
    <property type="protein sequence ID" value="MCL1143412.1"/>
    <property type="molecule type" value="Genomic_DNA"/>
</dbReference>
<dbReference type="InterPro" id="IPR001789">
    <property type="entry name" value="Sig_transdc_resp-reg_receiver"/>
</dbReference>
<dbReference type="Proteomes" id="UP001139333">
    <property type="component" value="Unassembled WGS sequence"/>
</dbReference>
<organism evidence="7 8">
    <name type="scientific">Shewanella gaetbuli</name>
    <dbReference type="NCBI Taxonomy" id="220752"/>
    <lineage>
        <taxon>Bacteria</taxon>
        <taxon>Pseudomonadati</taxon>
        <taxon>Pseudomonadota</taxon>
        <taxon>Gammaproteobacteria</taxon>
        <taxon>Alteromonadales</taxon>
        <taxon>Shewanellaceae</taxon>
        <taxon>Shewanella</taxon>
    </lineage>
</organism>
<dbReference type="InterPro" id="IPR029787">
    <property type="entry name" value="Nucleotide_cyclase"/>
</dbReference>
<feature type="domain" description="GGDEF" evidence="6">
    <location>
        <begin position="280"/>
        <end position="409"/>
    </location>
</feature>
<dbReference type="EC" id="2.7.7.65" evidence="2"/>
<dbReference type="Gene3D" id="3.30.70.270">
    <property type="match status" value="1"/>
</dbReference>